<evidence type="ECO:0000313" key="1">
    <source>
        <dbReference type="EMBL" id="MFD0922705.1"/>
    </source>
</evidence>
<keyword evidence="2" id="KW-1185">Reference proteome</keyword>
<dbReference type="InterPro" id="IPR017850">
    <property type="entry name" value="Alkaline_phosphatase_core_sf"/>
</dbReference>
<evidence type="ECO:0000313" key="2">
    <source>
        <dbReference type="Proteomes" id="UP001597018"/>
    </source>
</evidence>
<sequence length="460" mass="50691">MKPTRVVMIGLDCATPQLLFDTYAEEMPTLTALRAAAVWGPMRSVVPPITMPAWACMMSGRTPGDLGVYGFRDRRDHGYGPLGFASSRDIAVPRVWDVLTRQGRPSAVLGVPGTYPPSPVNGCMVGCFLSPSTDSDYTHPPGLAAELHRLTGGYILDVENFRSHERERVLQRVFDMTEQRFAVARHLMRRYDWDFFGFVDMGPDRLHHGFWKYCDPAHPRHVPGGPYRHAFRDYYRALDRHLAGLLADVPDDAAVLVVSDHGGQPMTGGFRLNEWMREQGLLVLRTEPRGPTPVTAADVDWHRTTAWAEGGYYGRVFLNVEGREPDGTVPAAEYDAVLDSLARALEQQTGPDGKPMGNRAMRAAELYPVVNGIAPDLIVYLGDLRWRALATLGLGEGLFTVDNDTGPDHANHAEQGVFLLAGTELDPGPRDGLSLYDVAPTLHSLLGLPTSPHHRGAVVR</sequence>
<protein>
    <submittedName>
        <fullName evidence="1">Alkaline phosphatase family protein</fullName>
    </submittedName>
</protein>
<gene>
    <name evidence="1" type="ORF">ACFQ16_23410</name>
</gene>
<name>A0ABW3FX19_9PSEU</name>
<dbReference type="EMBL" id="JBHTIW010000024">
    <property type="protein sequence ID" value="MFD0922705.1"/>
    <property type="molecule type" value="Genomic_DNA"/>
</dbReference>
<proteinExistence type="predicted"/>
<reference evidence="2" key="1">
    <citation type="journal article" date="2019" name="Int. J. Syst. Evol. Microbiol.">
        <title>The Global Catalogue of Microorganisms (GCM) 10K type strain sequencing project: providing services to taxonomists for standard genome sequencing and annotation.</title>
        <authorList>
            <consortium name="The Broad Institute Genomics Platform"/>
            <consortium name="The Broad Institute Genome Sequencing Center for Infectious Disease"/>
            <person name="Wu L."/>
            <person name="Ma J."/>
        </authorList>
    </citation>
    <scope>NUCLEOTIDE SEQUENCE [LARGE SCALE GENOMIC DNA]</scope>
    <source>
        <strain evidence="2">CCUG 56401</strain>
    </source>
</reference>
<dbReference type="SUPFAM" id="SSF53649">
    <property type="entry name" value="Alkaline phosphatase-like"/>
    <property type="match status" value="1"/>
</dbReference>
<dbReference type="Proteomes" id="UP001597018">
    <property type="component" value="Unassembled WGS sequence"/>
</dbReference>
<dbReference type="InterPro" id="IPR002591">
    <property type="entry name" value="Phosphodiest/P_Trfase"/>
</dbReference>
<dbReference type="Pfam" id="PF01663">
    <property type="entry name" value="Phosphodiest"/>
    <property type="match status" value="1"/>
</dbReference>
<comment type="caution">
    <text evidence="1">The sequence shown here is derived from an EMBL/GenBank/DDBJ whole genome shotgun (WGS) entry which is preliminary data.</text>
</comment>
<dbReference type="RefSeq" id="WP_345601531.1">
    <property type="nucleotide sequence ID" value="NZ_BAABLT010000035.1"/>
</dbReference>
<organism evidence="1 2">
    <name type="scientific">Saccharopolyspora rosea</name>
    <dbReference type="NCBI Taxonomy" id="524884"/>
    <lineage>
        <taxon>Bacteria</taxon>
        <taxon>Bacillati</taxon>
        <taxon>Actinomycetota</taxon>
        <taxon>Actinomycetes</taxon>
        <taxon>Pseudonocardiales</taxon>
        <taxon>Pseudonocardiaceae</taxon>
        <taxon>Saccharopolyspora</taxon>
    </lineage>
</organism>
<accession>A0ABW3FX19</accession>
<dbReference type="Gene3D" id="3.40.720.10">
    <property type="entry name" value="Alkaline Phosphatase, subunit A"/>
    <property type="match status" value="1"/>
</dbReference>